<reference evidence="3" key="1">
    <citation type="submission" date="2016-04" db="EMBL/GenBank/DDBJ databases">
        <title>The genome sequence project of a novel Fervidobacterium isolate from a hot spring in Thailand.</title>
        <authorList>
            <person name="Gonzalez J.M."/>
            <person name="Cuecas A."/>
            <person name="Kanoksilapatham W."/>
        </authorList>
    </citation>
    <scope>NUCLEOTIDE SEQUENCE [LARGE SCALE GENOMIC DNA]</scope>
    <source>
        <strain evidence="3">FC2004</strain>
    </source>
</reference>
<gene>
    <name evidence="2" type="ORF">A4H02_03575</name>
</gene>
<dbReference type="RefSeq" id="WP_069292780.1">
    <property type="nucleotide sequence ID" value="NZ_CP140110.1"/>
</dbReference>
<accession>A0A1E3G523</accession>
<name>A0A1E3G523_9BACT</name>
<protein>
    <submittedName>
        <fullName evidence="2">Phosphohydrolase</fullName>
    </submittedName>
</protein>
<comment type="caution">
    <text evidence="2">The sequence shown here is derived from an EMBL/GenBank/DDBJ whole genome shotgun (WGS) entry which is preliminary data.</text>
</comment>
<dbReference type="SUPFAM" id="SSF109604">
    <property type="entry name" value="HD-domain/PDEase-like"/>
    <property type="match status" value="1"/>
</dbReference>
<dbReference type="InterPro" id="IPR006675">
    <property type="entry name" value="HDIG_dom"/>
</dbReference>
<dbReference type="GO" id="GO:0016787">
    <property type="term" value="F:hydrolase activity"/>
    <property type="evidence" value="ECO:0007669"/>
    <property type="project" value="UniProtKB-KW"/>
</dbReference>
<evidence type="ECO:0000259" key="1">
    <source>
        <dbReference type="SMART" id="SM00471"/>
    </source>
</evidence>
<dbReference type="PANTHER" id="PTHR38659:SF1">
    <property type="entry name" value="METAL DEPENDENT PHOSPHOHYDROLASE"/>
    <property type="match status" value="1"/>
</dbReference>
<feature type="domain" description="HD/PDEase" evidence="1">
    <location>
        <begin position="15"/>
        <end position="120"/>
    </location>
</feature>
<proteinExistence type="predicted"/>
<dbReference type="OrthoDB" id="9801160at2"/>
<evidence type="ECO:0000313" key="3">
    <source>
        <dbReference type="Proteomes" id="UP000094570"/>
    </source>
</evidence>
<dbReference type="InterPro" id="IPR006674">
    <property type="entry name" value="HD_domain"/>
</dbReference>
<dbReference type="AlphaFoldDB" id="A0A1E3G523"/>
<dbReference type="Gene3D" id="1.10.3210.10">
    <property type="entry name" value="Hypothetical protein af1432"/>
    <property type="match status" value="1"/>
</dbReference>
<dbReference type="CDD" id="cd00077">
    <property type="entry name" value="HDc"/>
    <property type="match status" value="1"/>
</dbReference>
<dbReference type="PANTHER" id="PTHR38659">
    <property type="entry name" value="METAL-DEPENDENT PHOSPHOHYDROLASE"/>
    <property type="match status" value="1"/>
</dbReference>
<dbReference type="STRING" id="1008305.A4H02_03575"/>
<sequence length="180" mass="20219">MTRDEALALVKKHVSTKNLVNHCLACEAIMRKLAKHFGEDEELWGLAGLLHDLDYDYTKDKPEEHGYKTLEILGDSVRPEIKNAILAHCEKKVPETLMEKALYAVDPTSGFIVAGALIKPEKKLSAINVEFLMNRFKEKGFARGANREQIRSCESFGLSLEEFLSISLEAMKEIADQIGL</sequence>
<dbReference type="Pfam" id="PF01966">
    <property type="entry name" value="HD"/>
    <property type="match status" value="1"/>
</dbReference>
<dbReference type="EMBL" id="LWAF01000003">
    <property type="protein sequence ID" value="ODN30943.1"/>
    <property type="molecule type" value="Genomic_DNA"/>
</dbReference>
<dbReference type="NCBIfam" id="TIGR00277">
    <property type="entry name" value="HDIG"/>
    <property type="match status" value="1"/>
</dbReference>
<evidence type="ECO:0000313" key="2">
    <source>
        <dbReference type="EMBL" id="ODN30943.1"/>
    </source>
</evidence>
<dbReference type="InterPro" id="IPR003607">
    <property type="entry name" value="HD/PDEase_dom"/>
</dbReference>
<keyword evidence="3" id="KW-1185">Reference proteome</keyword>
<keyword evidence="2" id="KW-0378">Hydrolase</keyword>
<dbReference type="SMART" id="SM00471">
    <property type="entry name" value="HDc"/>
    <property type="match status" value="1"/>
</dbReference>
<dbReference type="Proteomes" id="UP000094570">
    <property type="component" value="Unassembled WGS sequence"/>
</dbReference>
<organism evidence="2 3">
    <name type="scientific">Fervidobacterium thailandense</name>
    <dbReference type="NCBI Taxonomy" id="1008305"/>
    <lineage>
        <taxon>Bacteria</taxon>
        <taxon>Thermotogati</taxon>
        <taxon>Thermotogota</taxon>
        <taxon>Thermotogae</taxon>
        <taxon>Thermotogales</taxon>
        <taxon>Fervidobacteriaceae</taxon>
        <taxon>Fervidobacterium</taxon>
    </lineage>
</organism>